<feature type="compositionally biased region" description="Low complexity" evidence="1">
    <location>
        <begin position="179"/>
        <end position="208"/>
    </location>
</feature>
<feature type="compositionally biased region" description="Low complexity" evidence="1">
    <location>
        <begin position="250"/>
        <end position="263"/>
    </location>
</feature>
<evidence type="ECO:0000313" key="2">
    <source>
        <dbReference type="EMBL" id="TFY64466.1"/>
    </source>
</evidence>
<evidence type="ECO:0000256" key="1">
    <source>
        <dbReference type="SAM" id="MobiDB-lite"/>
    </source>
</evidence>
<sequence>MAPCSIAFGAAFAAVQLVYQAYSKVKTNRARCARLVDRCQYIVDRIQRLVAAHGDEAVRVRIGELEATFASVARIITEVGTQGVLASLLHSDANALQIEACTDALADLLTLFNLENTADIGRWQREFEDARLRDHEELRGLGRRLESGNAAIARELAQQGVTIAEVHRLVQNISVGLPASDATSDDPTQTQTQTQIQTPASPTSPTIIRDAPCTCEKPAPPTRRSSTVRRSSWTSRVKLPPLANVLTKLSSPSRRPLSRPGPGIESPVGDADTAQALDPPPPYRLHVANLETEPDAGGSGAHSEDALSLQGSGFTISNASSEAIRAPDSPVPTLSPCSPPQSTFDDCFVKRSTTRRKRTTSVSATSTPTLRRKDAVIFRRKTIAAGAWTYQPVFYDC</sequence>
<dbReference type="InterPro" id="IPR036537">
    <property type="entry name" value="Adaptor_Cbl_N_dom_sf"/>
</dbReference>
<dbReference type="OrthoDB" id="3215763at2759"/>
<feature type="region of interest" description="Disordered" evidence="1">
    <location>
        <begin position="178"/>
        <end position="233"/>
    </location>
</feature>
<dbReference type="Proteomes" id="UP000298327">
    <property type="component" value="Unassembled WGS sequence"/>
</dbReference>
<name>A0A4Y9YPG9_9AGAM</name>
<accession>A0A4Y9YPG9</accession>
<feature type="compositionally biased region" description="Low complexity" evidence="1">
    <location>
        <begin position="222"/>
        <end position="233"/>
    </location>
</feature>
<dbReference type="InterPro" id="IPR059179">
    <property type="entry name" value="MLKL-like_MCAfunc"/>
</dbReference>
<protein>
    <submittedName>
        <fullName evidence="2">Uncharacterized protein</fullName>
    </submittedName>
</protein>
<gene>
    <name evidence="2" type="ORF">EVG20_g5936</name>
</gene>
<dbReference type="Gene3D" id="1.20.930.20">
    <property type="entry name" value="Adaptor protein Cbl, N-terminal domain"/>
    <property type="match status" value="1"/>
</dbReference>
<evidence type="ECO:0000313" key="3">
    <source>
        <dbReference type="Proteomes" id="UP000298327"/>
    </source>
</evidence>
<feature type="region of interest" description="Disordered" evidence="1">
    <location>
        <begin position="250"/>
        <end position="269"/>
    </location>
</feature>
<dbReference type="GO" id="GO:0007166">
    <property type="term" value="P:cell surface receptor signaling pathway"/>
    <property type="evidence" value="ECO:0007669"/>
    <property type="project" value="InterPro"/>
</dbReference>
<organism evidence="2 3">
    <name type="scientific">Dentipellis fragilis</name>
    <dbReference type="NCBI Taxonomy" id="205917"/>
    <lineage>
        <taxon>Eukaryota</taxon>
        <taxon>Fungi</taxon>
        <taxon>Dikarya</taxon>
        <taxon>Basidiomycota</taxon>
        <taxon>Agaricomycotina</taxon>
        <taxon>Agaricomycetes</taxon>
        <taxon>Russulales</taxon>
        <taxon>Hericiaceae</taxon>
        <taxon>Dentipellis</taxon>
    </lineage>
</organism>
<reference evidence="2 3" key="1">
    <citation type="submission" date="2019-02" db="EMBL/GenBank/DDBJ databases">
        <title>Genome sequencing of the rare red list fungi Dentipellis fragilis.</title>
        <authorList>
            <person name="Buettner E."/>
            <person name="Kellner H."/>
        </authorList>
    </citation>
    <scope>NUCLEOTIDE SEQUENCE [LARGE SCALE GENOMIC DNA]</scope>
    <source>
        <strain evidence="2 3">DSM 105465</strain>
    </source>
</reference>
<proteinExistence type="predicted"/>
<dbReference type="EMBL" id="SEOQ01000372">
    <property type="protein sequence ID" value="TFY64466.1"/>
    <property type="molecule type" value="Genomic_DNA"/>
</dbReference>
<comment type="caution">
    <text evidence="2">The sequence shown here is derived from an EMBL/GenBank/DDBJ whole genome shotgun (WGS) entry which is preliminary data.</text>
</comment>
<dbReference type="CDD" id="cd21037">
    <property type="entry name" value="MLKL_NTD"/>
    <property type="match status" value="1"/>
</dbReference>
<keyword evidence="3" id="KW-1185">Reference proteome</keyword>
<dbReference type="AlphaFoldDB" id="A0A4Y9YPG9"/>